<accession>A0A3P8EJ85</accession>
<dbReference type="EMBL" id="UZAH01030047">
    <property type="protein sequence ID" value="VDP09023.1"/>
    <property type="molecule type" value="Genomic_DNA"/>
</dbReference>
<sequence>MARNLGFTDMQGPSYGDALHGSLVYMQCRGTDCKFGKTERDLGFSGIIPVDMPTIQDGQQVYFKSLGTIAEMVHEVAVFLVDVVHNGIFSKAGKRGVEIPVDGRSGTPLLELRGLLSLTRKAEPRAKEAVVRSRVELGDNGNLGQAILAIKDDVVDLVVELATGGFPDIVGIVPNGLRVRPLRLRYYSNGRCGERKSDPRALVIERKFVRKAERVEELVVDKEMQGKKFGAMQSRVLLALFYGYSKDVDSNICVQQFGQEVVIHVLKTRKGYESVAASENTHH</sequence>
<organism evidence="1">
    <name type="scientific">Heligmosomoides polygyrus</name>
    <name type="common">Parasitic roundworm</name>
    <dbReference type="NCBI Taxonomy" id="6339"/>
    <lineage>
        <taxon>Eukaryota</taxon>
        <taxon>Metazoa</taxon>
        <taxon>Ecdysozoa</taxon>
        <taxon>Nematoda</taxon>
        <taxon>Chromadorea</taxon>
        <taxon>Rhabditida</taxon>
        <taxon>Rhabditina</taxon>
        <taxon>Rhabditomorpha</taxon>
        <taxon>Strongyloidea</taxon>
        <taxon>Heligmosomidae</taxon>
        <taxon>Heligmosomoides</taxon>
    </lineage>
</organism>
<gene>
    <name evidence="1" type="ORF">HPBE_LOCUS17491</name>
</gene>
<evidence type="ECO:0000313" key="1">
    <source>
        <dbReference type="EMBL" id="VDP09023.1"/>
    </source>
</evidence>
<name>A0A3P8EJ85_HELPZ</name>
<reference evidence="1" key="1">
    <citation type="submission" date="2018-11" db="EMBL/GenBank/DDBJ databases">
        <authorList>
            <consortium name="Pathogen Informatics"/>
        </authorList>
    </citation>
    <scope>NUCLEOTIDE SEQUENCE [LARGE SCALE GENOMIC DNA]</scope>
</reference>
<dbReference type="AlphaFoldDB" id="A0A3P8EJ85"/>
<proteinExistence type="predicted"/>
<protein>
    <submittedName>
        <fullName evidence="1">Uncharacterized protein</fullName>
    </submittedName>
</protein>